<gene>
    <name evidence="5" type="ORF">TWF694_001821</name>
</gene>
<dbReference type="Pfam" id="PF08245">
    <property type="entry name" value="Mur_ligase_M"/>
    <property type="match status" value="1"/>
</dbReference>
<dbReference type="GO" id="GO:0005737">
    <property type="term" value="C:cytoplasm"/>
    <property type="evidence" value="ECO:0007669"/>
    <property type="project" value="InterPro"/>
</dbReference>
<evidence type="ECO:0008006" key="7">
    <source>
        <dbReference type="Google" id="ProtNLM"/>
    </source>
</evidence>
<feature type="domain" description="Mur ligase N-terminal catalytic" evidence="2">
    <location>
        <begin position="27"/>
        <end position="98"/>
    </location>
</feature>
<protein>
    <recommendedName>
        <fullName evidence="7">UDP-N-acetylmuramyl-tripeptide synthetase</fullName>
    </recommendedName>
</protein>
<feature type="domain" description="Mur ligase C-terminal" evidence="3">
    <location>
        <begin position="329"/>
        <end position="459"/>
    </location>
</feature>
<evidence type="ECO:0000259" key="3">
    <source>
        <dbReference type="Pfam" id="PF02875"/>
    </source>
</evidence>
<dbReference type="InterPro" id="IPR035911">
    <property type="entry name" value="MurE/MurF_N"/>
</dbReference>
<dbReference type="Pfam" id="PF02875">
    <property type="entry name" value="Mur_ligase_C"/>
    <property type="match status" value="1"/>
</dbReference>
<evidence type="ECO:0000259" key="2">
    <source>
        <dbReference type="Pfam" id="PF01225"/>
    </source>
</evidence>
<dbReference type="GO" id="GO:0008360">
    <property type="term" value="P:regulation of cell shape"/>
    <property type="evidence" value="ECO:0007669"/>
    <property type="project" value="InterPro"/>
</dbReference>
<dbReference type="Gene3D" id="3.40.1390.10">
    <property type="entry name" value="MurE/MurF, N-terminal domain"/>
    <property type="match status" value="1"/>
</dbReference>
<dbReference type="Gene3D" id="3.90.190.20">
    <property type="entry name" value="Mur ligase, C-terminal domain"/>
    <property type="match status" value="1"/>
</dbReference>
<dbReference type="SUPFAM" id="SSF53244">
    <property type="entry name" value="MurD-like peptide ligases, peptide-binding domain"/>
    <property type="match status" value="1"/>
</dbReference>
<dbReference type="PANTHER" id="PTHR23135:SF4">
    <property type="entry name" value="UDP-N-ACETYLMURAMOYL-L-ALANYL-D-GLUTAMATE--2,6-DIAMINOPIMELATE LIGASE MURE HOMOLOG, CHLOROPLASTIC"/>
    <property type="match status" value="1"/>
</dbReference>
<accession>A0AAV9X9U0</accession>
<dbReference type="NCBIfam" id="TIGR01085">
    <property type="entry name" value="murE"/>
    <property type="match status" value="1"/>
</dbReference>
<dbReference type="InterPro" id="IPR000713">
    <property type="entry name" value="Mur_ligase_N"/>
</dbReference>
<dbReference type="AlphaFoldDB" id="A0AAV9X9U0"/>
<dbReference type="HAMAP" id="MF_00208">
    <property type="entry name" value="MurE"/>
    <property type="match status" value="1"/>
</dbReference>
<dbReference type="GO" id="GO:0005524">
    <property type="term" value="F:ATP binding"/>
    <property type="evidence" value="ECO:0007669"/>
    <property type="project" value="InterPro"/>
</dbReference>
<dbReference type="EMBL" id="JAVHJO010000010">
    <property type="protein sequence ID" value="KAK6535360.1"/>
    <property type="molecule type" value="Genomic_DNA"/>
</dbReference>
<dbReference type="InterPro" id="IPR036565">
    <property type="entry name" value="Mur-like_cat_sf"/>
</dbReference>
<name>A0AAV9X9U0_9PEZI</name>
<feature type="domain" description="Mur ligase central" evidence="4">
    <location>
        <begin position="110"/>
        <end position="306"/>
    </location>
</feature>
<dbReference type="Proteomes" id="UP001365542">
    <property type="component" value="Unassembled WGS sequence"/>
</dbReference>
<dbReference type="InterPro" id="IPR036615">
    <property type="entry name" value="Mur_ligase_C_dom_sf"/>
</dbReference>
<dbReference type="GO" id="GO:0051301">
    <property type="term" value="P:cell division"/>
    <property type="evidence" value="ECO:0007669"/>
    <property type="project" value="InterPro"/>
</dbReference>
<keyword evidence="6" id="KW-1185">Reference proteome</keyword>
<dbReference type="SUPFAM" id="SSF63418">
    <property type="entry name" value="MurE/MurF N-terminal domain"/>
    <property type="match status" value="1"/>
</dbReference>
<reference evidence="5 6" key="1">
    <citation type="submission" date="2019-10" db="EMBL/GenBank/DDBJ databases">
        <authorList>
            <person name="Palmer J.M."/>
        </authorList>
    </citation>
    <scope>NUCLEOTIDE SEQUENCE [LARGE SCALE GENOMIC DNA]</scope>
    <source>
        <strain evidence="5 6">TWF694</strain>
    </source>
</reference>
<dbReference type="NCBIfam" id="NF001126">
    <property type="entry name" value="PRK00139.1-4"/>
    <property type="match status" value="1"/>
</dbReference>
<organism evidence="5 6">
    <name type="scientific">Orbilia ellipsospora</name>
    <dbReference type="NCBI Taxonomy" id="2528407"/>
    <lineage>
        <taxon>Eukaryota</taxon>
        <taxon>Fungi</taxon>
        <taxon>Dikarya</taxon>
        <taxon>Ascomycota</taxon>
        <taxon>Pezizomycotina</taxon>
        <taxon>Orbiliomycetes</taxon>
        <taxon>Orbiliales</taxon>
        <taxon>Orbiliaceae</taxon>
        <taxon>Orbilia</taxon>
    </lineage>
</organism>
<comment type="similarity">
    <text evidence="1">Belongs to the MurCDEF family. MurE subfamily.</text>
</comment>
<dbReference type="SUPFAM" id="SSF53623">
    <property type="entry name" value="MurD-like peptide ligases, catalytic domain"/>
    <property type="match status" value="1"/>
</dbReference>
<dbReference type="Pfam" id="PF01225">
    <property type="entry name" value="Mur_ligase"/>
    <property type="match status" value="1"/>
</dbReference>
<dbReference type="InterPro" id="IPR005761">
    <property type="entry name" value="UDP-N-AcMur-Glu-dNH2Pim_ligase"/>
</dbReference>
<dbReference type="InterPro" id="IPR004101">
    <property type="entry name" value="Mur_ligase_C"/>
</dbReference>
<sequence>MIKLKDLLGNLSTESVKGSTDIAVRNIDFDYRKIQQDDVFVATRGKATNGHDSIEKAIAQGATTIVCETYPDVTAAGVTYIQVKQTNKALGILATNFYDNPSRSLKLTAVTGTNGKTTVASLLYQLFKKAGHKTGLISSVKIMVDDVEYAANHTTPDALTINKNLRRMVDAGVELCFMEASSHGIHHRRIEGLQFAGGIFTNLTHDHLHYHGSFAAYRDVKKSFFDNLPPEAFALTNLDDKNGLVMLQDTEARKLTYALESEGANYSGHVLENKLAGLLLKINGAEARVRLVGTFNAYNILAIYGAAVNLGLKESEILRILPDLDCVPGRFQFIVSDKKITAVVDAADTPDALKNVLSTINKIRTKDEQLITIFGCTGTSDKTKRPVMADIASILSDKVILTAHNPRNQAVEEIISDMEKGVKEENRNKIIAIVDRKEAIRKACQLARPKDFIMIAGKGDENHQEIKGVRYEFNDLAIVSELLA</sequence>
<dbReference type="InterPro" id="IPR013221">
    <property type="entry name" value="Mur_ligase_cen"/>
</dbReference>
<comment type="caution">
    <text evidence="5">The sequence shown here is derived from an EMBL/GenBank/DDBJ whole genome shotgun (WGS) entry which is preliminary data.</text>
</comment>
<dbReference type="GO" id="GO:0016881">
    <property type="term" value="F:acid-amino acid ligase activity"/>
    <property type="evidence" value="ECO:0007669"/>
    <property type="project" value="InterPro"/>
</dbReference>
<dbReference type="Gene3D" id="3.40.1190.10">
    <property type="entry name" value="Mur-like, catalytic domain"/>
    <property type="match status" value="1"/>
</dbReference>
<dbReference type="PANTHER" id="PTHR23135">
    <property type="entry name" value="MUR LIGASE FAMILY MEMBER"/>
    <property type="match status" value="1"/>
</dbReference>
<evidence type="ECO:0000313" key="6">
    <source>
        <dbReference type="Proteomes" id="UP001365542"/>
    </source>
</evidence>
<evidence type="ECO:0000313" key="5">
    <source>
        <dbReference type="EMBL" id="KAK6535360.1"/>
    </source>
</evidence>
<evidence type="ECO:0000259" key="4">
    <source>
        <dbReference type="Pfam" id="PF08245"/>
    </source>
</evidence>
<proteinExistence type="inferred from homology"/>
<evidence type="ECO:0000256" key="1">
    <source>
        <dbReference type="ARBA" id="ARBA00005898"/>
    </source>
</evidence>